<accession>A0A914XH58</accession>
<sequence>MSSSLPVIAPGSFRVTDKSLKDPVGFVNACRELIEWCSDVRAFQRSFEDNLITTLKVVVTLAVTEGYDQLLGARLIACCHRSRDRLTAANAGE</sequence>
<evidence type="ECO:0000259" key="1">
    <source>
        <dbReference type="Pfam" id="PF18028"/>
    </source>
</evidence>
<dbReference type="InterPro" id="IPR040797">
    <property type="entry name" value="ZMIZ1_N"/>
</dbReference>
<evidence type="ECO:0000313" key="3">
    <source>
        <dbReference type="WBParaSite" id="PSAMB.scaffold7728size7203.g30463.t1"/>
    </source>
</evidence>
<dbReference type="Pfam" id="PF18028">
    <property type="entry name" value="Zmiz1_N"/>
    <property type="match status" value="1"/>
</dbReference>
<dbReference type="AlphaFoldDB" id="A0A914XH58"/>
<organism evidence="2 3">
    <name type="scientific">Plectus sambesii</name>
    <dbReference type="NCBI Taxonomy" id="2011161"/>
    <lineage>
        <taxon>Eukaryota</taxon>
        <taxon>Metazoa</taxon>
        <taxon>Ecdysozoa</taxon>
        <taxon>Nematoda</taxon>
        <taxon>Chromadorea</taxon>
        <taxon>Plectida</taxon>
        <taxon>Plectina</taxon>
        <taxon>Plectoidea</taxon>
        <taxon>Plectidae</taxon>
        <taxon>Plectus</taxon>
    </lineage>
</organism>
<feature type="domain" description="ZMIZ1 N-terminal" evidence="1">
    <location>
        <begin position="17"/>
        <end position="91"/>
    </location>
</feature>
<protein>
    <submittedName>
        <fullName evidence="3">Zmiz1 N-terminal tetratricopeptide repeat domain-containing protein</fullName>
    </submittedName>
</protein>
<proteinExistence type="predicted"/>
<reference evidence="3" key="1">
    <citation type="submission" date="2022-11" db="UniProtKB">
        <authorList>
            <consortium name="WormBaseParasite"/>
        </authorList>
    </citation>
    <scope>IDENTIFICATION</scope>
</reference>
<keyword evidence="2" id="KW-1185">Reference proteome</keyword>
<dbReference type="Proteomes" id="UP000887566">
    <property type="component" value="Unplaced"/>
</dbReference>
<dbReference type="WBParaSite" id="PSAMB.scaffold7728size7203.g30463.t1">
    <property type="protein sequence ID" value="PSAMB.scaffold7728size7203.g30463.t1"/>
    <property type="gene ID" value="PSAMB.scaffold7728size7203.g30463"/>
</dbReference>
<name>A0A914XH58_9BILA</name>
<evidence type="ECO:0000313" key="2">
    <source>
        <dbReference type="Proteomes" id="UP000887566"/>
    </source>
</evidence>